<dbReference type="Proteomes" id="UP001180020">
    <property type="component" value="Unassembled WGS sequence"/>
</dbReference>
<dbReference type="AlphaFoldDB" id="A0AAV9CNI3"/>
<accession>A0AAV9CNI3</accession>
<proteinExistence type="predicted"/>
<evidence type="ECO:0000313" key="3">
    <source>
        <dbReference type="Proteomes" id="UP001180020"/>
    </source>
</evidence>
<reference evidence="2" key="1">
    <citation type="journal article" date="2023" name="Nat. Commun.">
        <title>Diploid and tetraploid genomes of Acorus and the evolution of monocots.</title>
        <authorList>
            <person name="Ma L."/>
            <person name="Liu K.W."/>
            <person name="Li Z."/>
            <person name="Hsiao Y.Y."/>
            <person name="Qi Y."/>
            <person name="Fu T."/>
            <person name="Tang G.D."/>
            <person name="Zhang D."/>
            <person name="Sun W.H."/>
            <person name="Liu D.K."/>
            <person name="Li Y."/>
            <person name="Chen G.Z."/>
            <person name="Liu X.D."/>
            <person name="Liao X.Y."/>
            <person name="Jiang Y.T."/>
            <person name="Yu X."/>
            <person name="Hao Y."/>
            <person name="Huang J."/>
            <person name="Zhao X.W."/>
            <person name="Ke S."/>
            <person name="Chen Y.Y."/>
            <person name="Wu W.L."/>
            <person name="Hsu J.L."/>
            <person name="Lin Y.F."/>
            <person name="Huang M.D."/>
            <person name="Li C.Y."/>
            <person name="Huang L."/>
            <person name="Wang Z.W."/>
            <person name="Zhao X."/>
            <person name="Zhong W.Y."/>
            <person name="Peng D.H."/>
            <person name="Ahmad S."/>
            <person name="Lan S."/>
            <person name="Zhang J.S."/>
            <person name="Tsai W.C."/>
            <person name="Van de Peer Y."/>
            <person name="Liu Z.J."/>
        </authorList>
    </citation>
    <scope>NUCLEOTIDE SEQUENCE</scope>
    <source>
        <strain evidence="2">CP</strain>
    </source>
</reference>
<keyword evidence="3" id="KW-1185">Reference proteome</keyword>
<comment type="caution">
    <text evidence="2">The sequence shown here is derived from an EMBL/GenBank/DDBJ whole genome shotgun (WGS) entry which is preliminary data.</text>
</comment>
<dbReference type="EMBL" id="JAUJYO010000018">
    <property type="protein sequence ID" value="KAK1290571.1"/>
    <property type="molecule type" value="Genomic_DNA"/>
</dbReference>
<reference evidence="2" key="2">
    <citation type="submission" date="2023-06" db="EMBL/GenBank/DDBJ databases">
        <authorList>
            <person name="Ma L."/>
            <person name="Liu K.-W."/>
            <person name="Li Z."/>
            <person name="Hsiao Y.-Y."/>
            <person name="Qi Y."/>
            <person name="Fu T."/>
            <person name="Tang G."/>
            <person name="Zhang D."/>
            <person name="Sun W.-H."/>
            <person name="Liu D.-K."/>
            <person name="Li Y."/>
            <person name="Chen G.-Z."/>
            <person name="Liu X.-D."/>
            <person name="Liao X.-Y."/>
            <person name="Jiang Y.-T."/>
            <person name="Yu X."/>
            <person name="Hao Y."/>
            <person name="Huang J."/>
            <person name="Zhao X.-W."/>
            <person name="Ke S."/>
            <person name="Chen Y.-Y."/>
            <person name="Wu W.-L."/>
            <person name="Hsu J.-L."/>
            <person name="Lin Y.-F."/>
            <person name="Huang M.-D."/>
            <person name="Li C.-Y."/>
            <person name="Huang L."/>
            <person name="Wang Z.-W."/>
            <person name="Zhao X."/>
            <person name="Zhong W.-Y."/>
            <person name="Peng D.-H."/>
            <person name="Ahmad S."/>
            <person name="Lan S."/>
            <person name="Zhang J.-S."/>
            <person name="Tsai W.-C."/>
            <person name="Van De Peer Y."/>
            <person name="Liu Z.-J."/>
        </authorList>
    </citation>
    <scope>NUCLEOTIDE SEQUENCE</scope>
    <source>
        <strain evidence="2">CP</strain>
        <tissue evidence="2">Leaves</tissue>
    </source>
</reference>
<name>A0AAV9CNI3_ACOCL</name>
<protein>
    <submittedName>
        <fullName evidence="2">Uncharacterized protein</fullName>
    </submittedName>
</protein>
<gene>
    <name evidence="2" type="ORF">QJS10_CPB18g00690</name>
</gene>
<organism evidence="2 3">
    <name type="scientific">Acorus calamus</name>
    <name type="common">Sweet flag</name>
    <dbReference type="NCBI Taxonomy" id="4465"/>
    <lineage>
        <taxon>Eukaryota</taxon>
        <taxon>Viridiplantae</taxon>
        <taxon>Streptophyta</taxon>
        <taxon>Embryophyta</taxon>
        <taxon>Tracheophyta</taxon>
        <taxon>Spermatophyta</taxon>
        <taxon>Magnoliopsida</taxon>
        <taxon>Liliopsida</taxon>
        <taxon>Acoraceae</taxon>
        <taxon>Acorus</taxon>
    </lineage>
</organism>
<evidence type="ECO:0000256" key="1">
    <source>
        <dbReference type="SAM" id="MobiDB-lite"/>
    </source>
</evidence>
<feature type="region of interest" description="Disordered" evidence="1">
    <location>
        <begin position="22"/>
        <end position="47"/>
    </location>
</feature>
<evidence type="ECO:0000313" key="2">
    <source>
        <dbReference type="EMBL" id="KAK1290571.1"/>
    </source>
</evidence>
<sequence>MRLSSLHLLVYMEKDSITSVKCKGDNGSPWRRPKKAEKKPSRDQLMRTGNLGVSTHSMHEMIHFFEKLKPLRTSSRELSALRLNIACLTSSKEIGPPKLFVFLAEETSFSCQGGTILQMSRGLSIHKIHIERVRVE</sequence>